<evidence type="ECO:0000256" key="1">
    <source>
        <dbReference type="ARBA" id="ARBA00004651"/>
    </source>
</evidence>
<dbReference type="SUPFAM" id="SSF161098">
    <property type="entry name" value="MetI-like"/>
    <property type="match status" value="1"/>
</dbReference>
<protein>
    <recommendedName>
        <fullName evidence="8">ABC transmembrane type-1 domain-containing protein</fullName>
    </recommendedName>
</protein>
<comment type="subcellular location">
    <subcellularLocation>
        <location evidence="1 7">Cell membrane</location>
        <topology evidence="1 7">Multi-pass membrane protein</topology>
    </subcellularLocation>
</comment>
<feature type="transmembrane region" description="Helical" evidence="7">
    <location>
        <begin position="63"/>
        <end position="82"/>
    </location>
</feature>
<evidence type="ECO:0000256" key="6">
    <source>
        <dbReference type="ARBA" id="ARBA00023136"/>
    </source>
</evidence>
<evidence type="ECO:0000259" key="8">
    <source>
        <dbReference type="PROSITE" id="PS50928"/>
    </source>
</evidence>
<organism evidence="9 10">
    <name type="scientific">Acidihalobacter ferrooxydans</name>
    <dbReference type="NCBI Taxonomy" id="1765967"/>
    <lineage>
        <taxon>Bacteria</taxon>
        <taxon>Pseudomonadati</taxon>
        <taxon>Pseudomonadota</taxon>
        <taxon>Gammaproteobacteria</taxon>
        <taxon>Chromatiales</taxon>
        <taxon>Ectothiorhodospiraceae</taxon>
        <taxon>Acidihalobacter</taxon>
    </lineage>
</organism>
<proteinExistence type="inferred from homology"/>
<keyword evidence="2 7" id="KW-0813">Transport</keyword>
<evidence type="ECO:0000256" key="3">
    <source>
        <dbReference type="ARBA" id="ARBA00022475"/>
    </source>
</evidence>
<dbReference type="STRING" id="1765967.BW247_02925"/>
<dbReference type="EMBL" id="CP019434">
    <property type="protein sequence ID" value="APZ42174.1"/>
    <property type="molecule type" value="Genomic_DNA"/>
</dbReference>
<dbReference type="GO" id="GO:0005886">
    <property type="term" value="C:plasma membrane"/>
    <property type="evidence" value="ECO:0007669"/>
    <property type="project" value="UniProtKB-SubCell"/>
</dbReference>
<dbReference type="CDD" id="cd06261">
    <property type="entry name" value="TM_PBP2"/>
    <property type="match status" value="1"/>
</dbReference>
<feature type="domain" description="ABC transmembrane type-1" evidence="8">
    <location>
        <begin position="56"/>
        <end position="240"/>
    </location>
</feature>
<reference evidence="9 10" key="1">
    <citation type="submission" date="2017-01" db="EMBL/GenBank/DDBJ databases">
        <title>Draft sequence of Acidihalobacter ferrooxidans strain DSM 14175 (strain V8).</title>
        <authorList>
            <person name="Khaleque H.N."/>
            <person name="Ramsay J.P."/>
            <person name="Murphy R.J.T."/>
            <person name="Kaksonen A.H."/>
            <person name="Boxall N.J."/>
            <person name="Watkin E.L.J."/>
        </authorList>
    </citation>
    <scope>NUCLEOTIDE SEQUENCE [LARGE SCALE GENOMIC DNA]</scope>
    <source>
        <strain evidence="9 10">V8</strain>
    </source>
</reference>
<feature type="transmembrane region" description="Helical" evidence="7">
    <location>
        <begin position="94"/>
        <end position="115"/>
    </location>
</feature>
<evidence type="ECO:0000313" key="9">
    <source>
        <dbReference type="EMBL" id="APZ42174.1"/>
    </source>
</evidence>
<dbReference type="PANTHER" id="PTHR30151">
    <property type="entry name" value="ALKANE SULFONATE ABC TRANSPORTER-RELATED, MEMBRANE SUBUNIT"/>
    <property type="match status" value="1"/>
</dbReference>
<accession>A0A1P8UEJ0</accession>
<dbReference type="GO" id="GO:0055085">
    <property type="term" value="P:transmembrane transport"/>
    <property type="evidence" value="ECO:0007669"/>
    <property type="project" value="InterPro"/>
</dbReference>
<keyword evidence="5 7" id="KW-1133">Transmembrane helix</keyword>
<dbReference type="InterPro" id="IPR000515">
    <property type="entry name" value="MetI-like"/>
</dbReference>
<evidence type="ECO:0000256" key="2">
    <source>
        <dbReference type="ARBA" id="ARBA00022448"/>
    </source>
</evidence>
<dbReference type="Pfam" id="PF00528">
    <property type="entry name" value="BPD_transp_1"/>
    <property type="match status" value="1"/>
</dbReference>
<name>A0A1P8UEJ0_9GAMM</name>
<dbReference type="KEGG" id="afy:BW247_02925"/>
<keyword evidence="6 7" id="KW-0472">Membrane</keyword>
<evidence type="ECO:0000256" key="7">
    <source>
        <dbReference type="RuleBase" id="RU363032"/>
    </source>
</evidence>
<dbReference type="OrthoDB" id="8138334at2"/>
<keyword evidence="10" id="KW-1185">Reference proteome</keyword>
<dbReference type="InterPro" id="IPR035906">
    <property type="entry name" value="MetI-like_sf"/>
</dbReference>
<dbReference type="Gene3D" id="1.10.3720.10">
    <property type="entry name" value="MetI-like"/>
    <property type="match status" value="1"/>
</dbReference>
<gene>
    <name evidence="9" type="ORF">BW247_02925</name>
</gene>
<evidence type="ECO:0000256" key="4">
    <source>
        <dbReference type="ARBA" id="ARBA00022692"/>
    </source>
</evidence>
<keyword evidence="3" id="KW-1003">Cell membrane</keyword>
<feature type="transmembrane region" description="Helical" evidence="7">
    <location>
        <begin position="163"/>
        <end position="192"/>
    </location>
</feature>
<feature type="transmembrane region" description="Helical" evidence="7">
    <location>
        <begin position="121"/>
        <end position="142"/>
    </location>
</feature>
<feature type="transmembrane region" description="Helical" evidence="7">
    <location>
        <begin position="7"/>
        <end position="28"/>
    </location>
</feature>
<dbReference type="AlphaFoldDB" id="A0A1P8UEJ0"/>
<dbReference type="PROSITE" id="PS50928">
    <property type="entry name" value="ABC_TM1"/>
    <property type="match status" value="1"/>
</dbReference>
<dbReference type="Proteomes" id="UP000243807">
    <property type="component" value="Chromosome"/>
</dbReference>
<feature type="transmembrane region" description="Helical" evidence="7">
    <location>
        <begin position="217"/>
        <end position="236"/>
    </location>
</feature>
<evidence type="ECO:0000256" key="5">
    <source>
        <dbReference type="ARBA" id="ARBA00022989"/>
    </source>
</evidence>
<evidence type="ECO:0000313" key="10">
    <source>
        <dbReference type="Proteomes" id="UP000243807"/>
    </source>
</evidence>
<dbReference type="RefSeq" id="WP_076835624.1">
    <property type="nucleotide sequence ID" value="NZ_CP019434.1"/>
</dbReference>
<sequence length="253" mass="27764">MKRHSQIYSPILFGIAMIIVWQICITAFDVKSYVFPSPMGLLLSIERHHQILLAALWVTSQEALAGLGLAVAVGLAVAIVTAHFQFINKMIMPYLVIVQTTPIVAIAPLFVLWFGEGMLSRIVSSFAVTLIPMTITMTQAFQVEDGGRHDIYRVFKYGPVRRFLMITFPLAVPGILSSLQFGVALAVVGAIVGELVTADSGLGYVIIQASYEVDTPLLFAAISFAALIGIVLYLLITSLAQMIHLDRYYISER</sequence>
<dbReference type="PANTHER" id="PTHR30151:SF0">
    <property type="entry name" value="ABC TRANSPORTER PERMEASE PROTEIN MJ0413-RELATED"/>
    <property type="match status" value="1"/>
</dbReference>
<comment type="similarity">
    <text evidence="7">Belongs to the binding-protein-dependent transport system permease family.</text>
</comment>
<keyword evidence="4 7" id="KW-0812">Transmembrane</keyword>